<evidence type="ECO:0000256" key="4">
    <source>
        <dbReference type="ARBA" id="ARBA00022679"/>
    </source>
</evidence>
<evidence type="ECO:0000256" key="5">
    <source>
        <dbReference type="ARBA" id="ARBA00022694"/>
    </source>
</evidence>
<name>D7CTZ3_TRURR</name>
<organism evidence="13 14">
    <name type="scientific">Truepera radiovictrix (strain DSM 17093 / CIP 108686 / LMG 22925 / RQ-24)</name>
    <dbReference type="NCBI Taxonomy" id="649638"/>
    <lineage>
        <taxon>Bacteria</taxon>
        <taxon>Thermotogati</taxon>
        <taxon>Deinococcota</taxon>
        <taxon>Deinococci</taxon>
        <taxon>Trueperales</taxon>
        <taxon>Trueperaceae</taxon>
        <taxon>Truepera</taxon>
    </lineage>
</organism>
<reference evidence="13 14" key="2">
    <citation type="journal article" date="2011" name="Stand. Genomic Sci.">
        <title>Complete genome sequence of Truepera radiovictrix type strain (RQ-24).</title>
        <authorList>
            <person name="Ivanova N."/>
            <person name="Rohde C."/>
            <person name="Munk C."/>
            <person name="Nolan M."/>
            <person name="Lucas S."/>
            <person name="Del Rio T.G."/>
            <person name="Tice H."/>
            <person name="Deshpande S."/>
            <person name="Cheng J.F."/>
            <person name="Tapia R."/>
            <person name="Han C."/>
            <person name="Goodwin L."/>
            <person name="Pitluck S."/>
            <person name="Liolios K."/>
            <person name="Mavromatis K."/>
            <person name="Mikhailova N."/>
            <person name="Pati A."/>
            <person name="Chen A."/>
            <person name="Palaniappan K."/>
            <person name="Land M."/>
            <person name="Hauser L."/>
            <person name="Chang Y.J."/>
            <person name="Jeffries C.D."/>
            <person name="Brambilla E."/>
            <person name="Rohde M."/>
            <person name="Goker M."/>
            <person name="Tindall B.J."/>
            <person name="Woyke T."/>
            <person name="Bristow J."/>
            <person name="Eisen J.A."/>
            <person name="Markowitz V."/>
            <person name="Hugenholtz P."/>
            <person name="Kyrpides N.C."/>
            <person name="Klenk H.P."/>
            <person name="Lapidus A."/>
        </authorList>
    </citation>
    <scope>NUCLEOTIDE SEQUENCE [LARGE SCALE GENOMIC DNA]</scope>
    <source>
        <strain evidence="14">DSM 17093 / CIP 108686 / LMG 22925 / RQ-24</strain>
    </source>
</reference>
<evidence type="ECO:0000259" key="12">
    <source>
        <dbReference type="Pfam" id="PF01743"/>
    </source>
</evidence>
<keyword evidence="14" id="KW-1185">Reference proteome</keyword>
<protein>
    <submittedName>
        <fullName evidence="13">Polynucleotide adenylyltransferase region</fullName>
    </submittedName>
</protein>
<dbReference type="SUPFAM" id="SSF81891">
    <property type="entry name" value="Poly A polymerase C-terminal region-like"/>
    <property type="match status" value="1"/>
</dbReference>
<dbReference type="Gene3D" id="1.10.3090.10">
    <property type="entry name" value="cca-adding enzyme, domain 2"/>
    <property type="match status" value="1"/>
</dbReference>
<evidence type="ECO:0000313" key="13">
    <source>
        <dbReference type="EMBL" id="ADI13891.1"/>
    </source>
</evidence>
<dbReference type="eggNOG" id="COG0617">
    <property type="taxonomic scope" value="Bacteria"/>
</dbReference>
<evidence type="ECO:0000256" key="9">
    <source>
        <dbReference type="ARBA" id="ARBA00022842"/>
    </source>
</evidence>
<dbReference type="GO" id="GO:0000049">
    <property type="term" value="F:tRNA binding"/>
    <property type="evidence" value="ECO:0007669"/>
    <property type="project" value="UniProtKB-KW"/>
</dbReference>
<evidence type="ECO:0000256" key="7">
    <source>
        <dbReference type="ARBA" id="ARBA00022723"/>
    </source>
</evidence>
<evidence type="ECO:0000256" key="8">
    <source>
        <dbReference type="ARBA" id="ARBA00022741"/>
    </source>
</evidence>
<dbReference type="KEGG" id="tra:Trad_0756"/>
<accession>D7CTZ3</accession>
<evidence type="ECO:0000313" key="14">
    <source>
        <dbReference type="Proteomes" id="UP000000379"/>
    </source>
</evidence>
<dbReference type="GO" id="GO:0016779">
    <property type="term" value="F:nucleotidyltransferase activity"/>
    <property type="evidence" value="ECO:0007669"/>
    <property type="project" value="UniProtKB-KW"/>
</dbReference>
<dbReference type="GO" id="GO:0008033">
    <property type="term" value="P:tRNA processing"/>
    <property type="evidence" value="ECO:0007669"/>
    <property type="project" value="UniProtKB-KW"/>
</dbReference>
<evidence type="ECO:0000256" key="3">
    <source>
        <dbReference type="ARBA" id="ARBA00022555"/>
    </source>
</evidence>
<dbReference type="Pfam" id="PF01743">
    <property type="entry name" value="PolyA_pol"/>
    <property type="match status" value="1"/>
</dbReference>
<evidence type="ECO:0000256" key="2">
    <source>
        <dbReference type="ARBA" id="ARBA00007265"/>
    </source>
</evidence>
<dbReference type="RefSeq" id="WP_013177263.1">
    <property type="nucleotide sequence ID" value="NC_014221.1"/>
</dbReference>
<dbReference type="GO" id="GO:0046872">
    <property type="term" value="F:metal ion binding"/>
    <property type="evidence" value="ECO:0007669"/>
    <property type="project" value="UniProtKB-KW"/>
</dbReference>
<reference evidence="14" key="1">
    <citation type="submission" date="2010-05" db="EMBL/GenBank/DDBJ databases">
        <title>The complete genome of Truepera radiovictris DSM 17093.</title>
        <authorList>
            <consortium name="US DOE Joint Genome Institute (JGI-PGF)"/>
            <person name="Lucas S."/>
            <person name="Copeland A."/>
            <person name="Lapidus A."/>
            <person name="Glavina del Rio T."/>
            <person name="Dalin E."/>
            <person name="Tice H."/>
            <person name="Bruce D."/>
            <person name="Goodwin L."/>
            <person name="Pitluck S."/>
            <person name="Kyrpides N."/>
            <person name="Mavromatis K."/>
            <person name="Ovchinnikova G."/>
            <person name="Munk A.C."/>
            <person name="Detter J.C."/>
            <person name="Han C."/>
            <person name="Tapia R."/>
            <person name="Land M."/>
            <person name="Hauser L."/>
            <person name="Markowitz V."/>
            <person name="Cheng J.-F."/>
            <person name="Hugenholtz P."/>
            <person name="Woyke T."/>
            <person name="Wu D."/>
            <person name="Tindall B."/>
            <person name="Pomrenke H.G."/>
            <person name="Brambilla E."/>
            <person name="Klenk H.-P."/>
            <person name="Eisen J.A."/>
        </authorList>
    </citation>
    <scope>NUCLEOTIDE SEQUENCE [LARGE SCALE GENOMIC DNA]</scope>
    <source>
        <strain evidence="14">DSM 17093 / CIP 108686 / LMG 22925 / RQ-24</strain>
    </source>
</reference>
<dbReference type="HOGENOM" id="CLU_015961_5_1_0"/>
<dbReference type="InterPro" id="IPR052390">
    <property type="entry name" value="tRNA_nt/polyA_polymerase"/>
</dbReference>
<keyword evidence="3" id="KW-0820">tRNA-binding</keyword>
<keyword evidence="10 11" id="KW-0694">RNA-binding</keyword>
<dbReference type="SUPFAM" id="SSF81301">
    <property type="entry name" value="Nucleotidyltransferase"/>
    <property type="match status" value="1"/>
</dbReference>
<comment type="cofactor">
    <cofactor evidence="1">
        <name>Mg(2+)</name>
        <dbReference type="ChEBI" id="CHEBI:18420"/>
    </cofactor>
</comment>
<evidence type="ECO:0000256" key="10">
    <source>
        <dbReference type="ARBA" id="ARBA00022884"/>
    </source>
</evidence>
<dbReference type="GO" id="GO:0000166">
    <property type="term" value="F:nucleotide binding"/>
    <property type="evidence" value="ECO:0007669"/>
    <property type="project" value="UniProtKB-KW"/>
</dbReference>
<proteinExistence type="inferred from homology"/>
<evidence type="ECO:0000256" key="11">
    <source>
        <dbReference type="RuleBase" id="RU003953"/>
    </source>
</evidence>
<dbReference type="InterPro" id="IPR002646">
    <property type="entry name" value="PolA_pol_head_dom"/>
</dbReference>
<dbReference type="Proteomes" id="UP000000379">
    <property type="component" value="Chromosome"/>
</dbReference>
<dbReference type="PANTHER" id="PTHR47788">
    <property type="entry name" value="POLYA POLYMERASE"/>
    <property type="match status" value="1"/>
</dbReference>
<feature type="domain" description="Poly A polymerase head" evidence="12">
    <location>
        <begin position="42"/>
        <end position="170"/>
    </location>
</feature>
<dbReference type="AlphaFoldDB" id="D7CTZ3"/>
<dbReference type="Gene3D" id="3.30.460.10">
    <property type="entry name" value="Beta Polymerase, domain 2"/>
    <property type="match status" value="1"/>
</dbReference>
<evidence type="ECO:0000256" key="6">
    <source>
        <dbReference type="ARBA" id="ARBA00022695"/>
    </source>
</evidence>
<keyword evidence="4 11" id="KW-0808">Transferase</keyword>
<dbReference type="PANTHER" id="PTHR47788:SF1">
    <property type="entry name" value="A-ADDING TRNA NUCLEOTIDYLTRANSFERASE"/>
    <property type="match status" value="1"/>
</dbReference>
<keyword evidence="6 13" id="KW-0548">Nucleotidyltransferase</keyword>
<keyword evidence="7" id="KW-0479">Metal-binding</keyword>
<dbReference type="STRING" id="649638.Trad_0756"/>
<evidence type="ECO:0000256" key="1">
    <source>
        <dbReference type="ARBA" id="ARBA00001946"/>
    </source>
</evidence>
<keyword evidence="5" id="KW-0819">tRNA processing</keyword>
<gene>
    <name evidence="13" type="ordered locus">Trad_0756</name>
</gene>
<dbReference type="InterPro" id="IPR043519">
    <property type="entry name" value="NT_sf"/>
</dbReference>
<keyword evidence="8" id="KW-0547">Nucleotide-binding</keyword>
<comment type="similarity">
    <text evidence="2 11">Belongs to the tRNA nucleotidyltransferase/poly(A) polymerase family.</text>
</comment>
<dbReference type="EMBL" id="CP002049">
    <property type="protein sequence ID" value="ADI13891.1"/>
    <property type="molecule type" value="Genomic_DNA"/>
</dbReference>
<sequence length="413" mass="45001">MPHPDPEGILERLYTALPERARRLLAAVTQHALSERFRGRALYLVGGTVRDALLGELAAVRDLDVLVEGGDAAPLGRALQRDLGGVLSCHEAFLTCTLRLEELELDLATARRERYAHPGALPTVEAAPLADDLERRDFSVNTFALRLAPAPRLLLSVPGALEDLRARRLRTLHPASFCDDPTRLVRGSRLAARLGFAYDAFTAAQAARALRARAHEQVSPERLKHELLLTLAEPRVAPALEHLAMQGKAQGEAPGALWALYGLRTTPWVGELDALRSRHPVPAESYLIVLLGALSESELAAHQRRMGWPKRLVSARRRFLAALRGEALDRGSEAEHFALKAARPELAAQLERPLLSGEDVLNLGLPAGPHVGAVLRAVARARAAGEVRSLDDERRLAQRLVAGLKPTTPSPRP</sequence>
<keyword evidence="9" id="KW-0460">Magnesium</keyword>